<dbReference type="Pfam" id="PF02577">
    <property type="entry name" value="BFN_dom"/>
    <property type="match status" value="1"/>
</dbReference>
<dbReference type="Gene3D" id="3.10.690.10">
    <property type="entry name" value="Bifunctional nuclease domain"/>
    <property type="match status" value="1"/>
</dbReference>
<dbReference type="SUPFAM" id="SSF103256">
    <property type="entry name" value="Hypothetical protein TM0160"/>
    <property type="match status" value="1"/>
</dbReference>
<gene>
    <name evidence="2" type="ORF">FJZ00_11835</name>
</gene>
<dbReference type="GO" id="GO:0004518">
    <property type="term" value="F:nuclease activity"/>
    <property type="evidence" value="ECO:0007669"/>
    <property type="project" value="InterPro"/>
</dbReference>
<accession>A0A938BK08</accession>
<evidence type="ECO:0000259" key="1">
    <source>
        <dbReference type="PROSITE" id="PS51658"/>
    </source>
</evidence>
<sequence length="127" mass="14066">AILLGLEKIPTPRPLTHDLFFNTLKTMGAELNQIRINDMKNNTFFAELKLDVEGKEVLIDARPSDAIALALRAKAPIFVAEEVMANSSIPINQTKEDAESEEFKKFLENVKPSDFQKYMGGGGPSQS</sequence>
<dbReference type="Proteomes" id="UP000703893">
    <property type="component" value="Unassembled WGS sequence"/>
</dbReference>
<feature type="non-terminal residue" evidence="2">
    <location>
        <position position="1"/>
    </location>
</feature>
<dbReference type="EMBL" id="VGJX01000742">
    <property type="protein sequence ID" value="MBM3275837.1"/>
    <property type="molecule type" value="Genomic_DNA"/>
</dbReference>
<comment type="caution">
    <text evidence="2">The sequence shown here is derived from an EMBL/GenBank/DDBJ whole genome shotgun (WGS) entry which is preliminary data.</text>
</comment>
<dbReference type="AlphaFoldDB" id="A0A938BK08"/>
<protein>
    <submittedName>
        <fullName evidence="2">Bifunctional nuclease family protein</fullName>
    </submittedName>
</protein>
<dbReference type="InterPro" id="IPR003729">
    <property type="entry name" value="Bi_nuclease_dom"/>
</dbReference>
<evidence type="ECO:0000313" key="3">
    <source>
        <dbReference type="Proteomes" id="UP000703893"/>
    </source>
</evidence>
<feature type="domain" description="BFN" evidence="1">
    <location>
        <begin position="1"/>
        <end position="91"/>
    </location>
</feature>
<dbReference type="InterPro" id="IPR036104">
    <property type="entry name" value="BFN_sf"/>
</dbReference>
<dbReference type="PANTHER" id="PTHR15160">
    <property type="entry name" value="VON HIPPEL-LINDAU PROTEIN"/>
    <property type="match status" value="1"/>
</dbReference>
<evidence type="ECO:0000313" key="2">
    <source>
        <dbReference type="EMBL" id="MBM3275837.1"/>
    </source>
</evidence>
<name>A0A938BK08_9BACT</name>
<dbReference type="PROSITE" id="PS51658">
    <property type="entry name" value="BFN"/>
    <property type="match status" value="1"/>
</dbReference>
<proteinExistence type="predicted"/>
<organism evidence="2 3">
    <name type="scientific">Candidatus Tanganyikabacteria bacterium</name>
    <dbReference type="NCBI Taxonomy" id="2961651"/>
    <lineage>
        <taxon>Bacteria</taxon>
        <taxon>Bacillati</taxon>
        <taxon>Candidatus Sericytochromatia</taxon>
        <taxon>Candidatus Tanganyikabacteria</taxon>
    </lineage>
</organism>
<dbReference type="PANTHER" id="PTHR15160:SF1">
    <property type="entry name" value="VON HIPPEL-LINDAU DISEASE TUMOR SUPPRESSOR"/>
    <property type="match status" value="1"/>
</dbReference>
<reference evidence="2 3" key="1">
    <citation type="submission" date="2019-03" db="EMBL/GenBank/DDBJ databases">
        <title>Lake Tanganyika Metagenome-Assembled Genomes (MAGs).</title>
        <authorList>
            <person name="Tran P."/>
        </authorList>
    </citation>
    <scope>NUCLEOTIDE SEQUENCE [LARGE SCALE GENOMIC DNA]</scope>
    <source>
        <strain evidence="2">K_DeepCast_65m_m2_236</strain>
    </source>
</reference>